<dbReference type="InterPro" id="IPR027417">
    <property type="entry name" value="P-loop_NTPase"/>
</dbReference>
<evidence type="ECO:0000313" key="17">
    <source>
        <dbReference type="EMBL" id="GIQ68057.1"/>
    </source>
</evidence>
<feature type="transmembrane region" description="Helical" evidence="13">
    <location>
        <begin position="201"/>
        <end position="223"/>
    </location>
</feature>
<dbReference type="InterPro" id="IPR003439">
    <property type="entry name" value="ABC_transporter-like_ATP-bd"/>
</dbReference>
<dbReference type="NCBIfam" id="TIGR01193">
    <property type="entry name" value="bacteriocin_ABC"/>
    <property type="match status" value="1"/>
</dbReference>
<feature type="transmembrane region" description="Helical" evidence="13">
    <location>
        <begin position="391"/>
        <end position="409"/>
    </location>
</feature>
<accession>A0A8J4GZE6</accession>
<dbReference type="InterPro" id="IPR017871">
    <property type="entry name" value="ABC_transporter-like_CS"/>
</dbReference>
<keyword evidence="2" id="KW-0813">Transport</keyword>
<dbReference type="Gene3D" id="1.20.1560.10">
    <property type="entry name" value="ABC transporter type 1, transmembrane domain"/>
    <property type="match status" value="1"/>
</dbReference>
<keyword evidence="4" id="KW-0645">Protease</keyword>
<dbReference type="AlphaFoldDB" id="A0A8J4GZE6"/>
<evidence type="ECO:0000256" key="1">
    <source>
        <dbReference type="ARBA" id="ARBA00004651"/>
    </source>
</evidence>
<dbReference type="Gene3D" id="3.90.70.10">
    <property type="entry name" value="Cysteine proteinases"/>
    <property type="match status" value="1"/>
</dbReference>
<evidence type="ECO:0000256" key="10">
    <source>
        <dbReference type="ARBA" id="ARBA00022967"/>
    </source>
</evidence>
<organism evidence="17 18">
    <name type="scientific">Xylanibacillus composti</name>
    <dbReference type="NCBI Taxonomy" id="1572762"/>
    <lineage>
        <taxon>Bacteria</taxon>
        <taxon>Bacillati</taxon>
        <taxon>Bacillota</taxon>
        <taxon>Bacilli</taxon>
        <taxon>Bacillales</taxon>
        <taxon>Paenibacillaceae</taxon>
        <taxon>Xylanibacillus</taxon>
    </lineage>
</organism>
<evidence type="ECO:0000256" key="11">
    <source>
        <dbReference type="ARBA" id="ARBA00022989"/>
    </source>
</evidence>
<feature type="domain" description="Peptidase C39" evidence="16">
    <location>
        <begin position="13"/>
        <end position="136"/>
    </location>
</feature>
<evidence type="ECO:0000256" key="13">
    <source>
        <dbReference type="SAM" id="Phobius"/>
    </source>
</evidence>
<dbReference type="SMART" id="SM00382">
    <property type="entry name" value="AAA"/>
    <property type="match status" value="1"/>
</dbReference>
<dbReference type="InterPro" id="IPR005897">
    <property type="entry name" value="Pept_C39_ABC_bacteriocin"/>
</dbReference>
<dbReference type="RefSeq" id="WP_213410677.1">
    <property type="nucleotide sequence ID" value="NZ_BOVK01000012.1"/>
</dbReference>
<evidence type="ECO:0000256" key="4">
    <source>
        <dbReference type="ARBA" id="ARBA00022670"/>
    </source>
</evidence>
<dbReference type="CDD" id="cd02418">
    <property type="entry name" value="Peptidase_C39B"/>
    <property type="match status" value="1"/>
</dbReference>
<dbReference type="EMBL" id="BOVK01000012">
    <property type="protein sequence ID" value="GIQ68057.1"/>
    <property type="molecule type" value="Genomic_DNA"/>
</dbReference>
<dbReference type="GO" id="GO:0016887">
    <property type="term" value="F:ATP hydrolysis activity"/>
    <property type="evidence" value="ECO:0007669"/>
    <property type="project" value="InterPro"/>
</dbReference>
<dbReference type="GO" id="GO:0043214">
    <property type="term" value="F:ABC-type bacteriocin transporter activity"/>
    <property type="evidence" value="ECO:0007669"/>
    <property type="project" value="InterPro"/>
</dbReference>
<protein>
    <submittedName>
        <fullName evidence="17">Bacteriocin cleavage/export ABC transporter</fullName>
    </submittedName>
</protein>
<evidence type="ECO:0000256" key="3">
    <source>
        <dbReference type="ARBA" id="ARBA00022475"/>
    </source>
</evidence>
<dbReference type="InterPro" id="IPR039421">
    <property type="entry name" value="Type_1_exporter"/>
</dbReference>
<dbReference type="PROSITE" id="PS50893">
    <property type="entry name" value="ABC_TRANSPORTER_2"/>
    <property type="match status" value="1"/>
</dbReference>
<keyword evidence="12 13" id="KW-0472">Membrane</keyword>
<evidence type="ECO:0000256" key="12">
    <source>
        <dbReference type="ARBA" id="ARBA00023136"/>
    </source>
</evidence>
<dbReference type="Pfam" id="PF03412">
    <property type="entry name" value="Peptidase_C39"/>
    <property type="match status" value="1"/>
</dbReference>
<name>A0A8J4GZE6_9BACL</name>
<comment type="subcellular location">
    <subcellularLocation>
        <location evidence="1">Cell membrane</location>
        <topology evidence="1">Multi-pass membrane protein</topology>
    </subcellularLocation>
</comment>
<reference evidence="17" key="1">
    <citation type="submission" date="2021-04" db="EMBL/GenBank/DDBJ databases">
        <title>Draft genome sequence of Xylanibacillus composti strain K13.</title>
        <authorList>
            <person name="Uke A."/>
            <person name="Chhe C."/>
            <person name="Baramee S."/>
            <person name="Kosugi A."/>
        </authorList>
    </citation>
    <scope>NUCLEOTIDE SEQUENCE</scope>
    <source>
        <strain evidence="17">K13</strain>
    </source>
</reference>
<evidence type="ECO:0000256" key="8">
    <source>
        <dbReference type="ARBA" id="ARBA00022807"/>
    </source>
</evidence>
<evidence type="ECO:0000313" key="18">
    <source>
        <dbReference type="Proteomes" id="UP000677918"/>
    </source>
</evidence>
<keyword evidence="3" id="KW-1003">Cell membrane</keyword>
<dbReference type="InterPro" id="IPR036640">
    <property type="entry name" value="ABC1_TM_sf"/>
</dbReference>
<feature type="transmembrane region" description="Helical" evidence="13">
    <location>
        <begin position="276"/>
        <end position="298"/>
    </location>
</feature>
<feature type="domain" description="ABC transmembrane type-1" evidence="15">
    <location>
        <begin position="169"/>
        <end position="448"/>
    </location>
</feature>
<dbReference type="SUPFAM" id="SSF52540">
    <property type="entry name" value="P-loop containing nucleoside triphosphate hydrolases"/>
    <property type="match status" value="1"/>
</dbReference>
<evidence type="ECO:0000259" key="16">
    <source>
        <dbReference type="PROSITE" id="PS50990"/>
    </source>
</evidence>
<evidence type="ECO:0000259" key="14">
    <source>
        <dbReference type="PROSITE" id="PS50893"/>
    </source>
</evidence>
<keyword evidence="5 13" id="KW-0812">Transmembrane</keyword>
<dbReference type="GO" id="GO:0006508">
    <property type="term" value="P:proteolysis"/>
    <property type="evidence" value="ECO:0007669"/>
    <property type="project" value="UniProtKB-KW"/>
</dbReference>
<evidence type="ECO:0000259" key="15">
    <source>
        <dbReference type="PROSITE" id="PS50929"/>
    </source>
</evidence>
<keyword evidence="18" id="KW-1185">Reference proteome</keyword>
<dbReference type="PANTHER" id="PTHR43394">
    <property type="entry name" value="ATP-DEPENDENT PERMEASE MDL1, MITOCHONDRIAL"/>
    <property type="match status" value="1"/>
</dbReference>
<keyword evidence="6" id="KW-0547">Nucleotide-binding</keyword>
<dbReference type="InterPro" id="IPR005074">
    <property type="entry name" value="Peptidase_C39"/>
</dbReference>
<keyword evidence="9" id="KW-0067">ATP-binding</keyword>
<dbReference type="Proteomes" id="UP000677918">
    <property type="component" value="Unassembled WGS sequence"/>
</dbReference>
<keyword evidence="7" id="KW-0378">Hydrolase</keyword>
<sequence length="735" mass="82528">MNKRFYQRHLVRQMDESDCGPACLATIMSMFGIRAPLSQIRELACTDMDGTNLLGMSKAALHYGFQARSVRISADGLAEVPTPCLVHTLADSGRPHYQVLLRVEADSVLLGDPDKGIVRMSIPEFCKRWSGVLLLVSPTGDVRGGAQTPGRLARLLLLLIPHRRTIFYIFGLSILYTVLGIASAFYYQYLLDELVPSQRMSLLHALSIALVSVYIVQVGLSALRTQWLIHIGRKLDETLQRKLYQHLLELPAAFFARRKAGEIVSRFMDAGKVREALANVSLTVFIDTLLVLIGGWMLFRQSAFLFLVTITVIPLYVLLMGVSHRYLERANRRTMEHYAQLQAYVTDSIRGMETLKAYHAEQHAERETGGRLDSVLHAVWRQGSLLNAQSSIKLLLQFLSGGVILWLGAREVLRGSMSVGQLITYQALLVYFLQPIQNLVNLHPNLTTALVAGERMWDLMDLEKERTEHAAVGNETEAIVPQDWKGPLSFDQVSFRYGTKALLLRSFSLTIRPGESIAFVGESGSGKSTLVKLLLHLYPPEQGEIRIHGVPIQHIDPGLLRSRIAYVSQELSFFHGTVLDNLCLGREIAHERIREVCRGCQLEEVIEELPRAYHTWLEEGAGNLSSGEKQRLAIARALLRDPDVLILDEATSHLDVQLEEAILAYIRSSCKEQTIIHVAHRLHTIISCDRIVVMERGQAVEEGTHEQLLRRQGRYAAMWDKQHPGIGLPNQSALR</sequence>
<keyword evidence="8" id="KW-0788">Thiol protease</keyword>
<dbReference type="PANTHER" id="PTHR43394:SF1">
    <property type="entry name" value="ATP-BINDING CASSETTE SUB-FAMILY B MEMBER 10, MITOCHONDRIAL"/>
    <property type="match status" value="1"/>
</dbReference>
<dbReference type="FunFam" id="3.40.50.300:FF:000299">
    <property type="entry name" value="ABC transporter ATP-binding protein/permease"/>
    <property type="match status" value="1"/>
</dbReference>
<dbReference type="PROSITE" id="PS50929">
    <property type="entry name" value="ABC_TM1F"/>
    <property type="match status" value="1"/>
</dbReference>
<dbReference type="GO" id="GO:0005886">
    <property type="term" value="C:plasma membrane"/>
    <property type="evidence" value="ECO:0007669"/>
    <property type="project" value="UniProtKB-SubCell"/>
</dbReference>
<evidence type="ECO:0000256" key="9">
    <source>
        <dbReference type="ARBA" id="ARBA00022840"/>
    </source>
</evidence>
<proteinExistence type="predicted"/>
<dbReference type="CDD" id="cd18570">
    <property type="entry name" value="ABC_6TM_PCAT1_LagD_like"/>
    <property type="match status" value="1"/>
</dbReference>
<dbReference type="PROSITE" id="PS50990">
    <property type="entry name" value="PEPTIDASE_C39"/>
    <property type="match status" value="1"/>
</dbReference>
<dbReference type="PROSITE" id="PS00211">
    <property type="entry name" value="ABC_TRANSPORTER_1"/>
    <property type="match status" value="1"/>
</dbReference>
<dbReference type="Pfam" id="PF00664">
    <property type="entry name" value="ABC_membrane"/>
    <property type="match status" value="1"/>
</dbReference>
<dbReference type="Gene3D" id="3.40.50.300">
    <property type="entry name" value="P-loop containing nucleotide triphosphate hydrolases"/>
    <property type="match status" value="1"/>
</dbReference>
<keyword evidence="10" id="KW-1278">Translocase</keyword>
<evidence type="ECO:0000256" key="5">
    <source>
        <dbReference type="ARBA" id="ARBA00022692"/>
    </source>
</evidence>
<dbReference type="InterPro" id="IPR011527">
    <property type="entry name" value="ABC1_TM_dom"/>
</dbReference>
<evidence type="ECO:0000256" key="2">
    <source>
        <dbReference type="ARBA" id="ARBA00022448"/>
    </source>
</evidence>
<evidence type="ECO:0000256" key="6">
    <source>
        <dbReference type="ARBA" id="ARBA00022741"/>
    </source>
</evidence>
<dbReference type="SUPFAM" id="SSF90123">
    <property type="entry name" value="ABC transporter transmembrane region"/>
    <property type="match status" value="1"/>
</dbReference>
<evidence type="ECO:0000256" key="7">
    <source>
        <dbReference type="ARBA" id="ARBA00022801"/>
    </source>
</evidence>
<gene>
    <name evidence="17" type="ORF">XYCOK13_08810</name>
</gene>
<dbReference type="GO" id="GO:0015421">
    <property type="term" value="F:ABC-type oligopeptide transporter activity"/>
    <property type="evidence" value="ECO:0007669"/>
    <property type="project" value="TreeGrafter"/>
</dbReference>
<dbReference type="InterPro" id="IPR003593">
    <property type="entry name" value="AAA+_ATPase"/>
</dbReference>
<keyword evidence="11 13" id="KW-1133">Transmembrane helix</keyword>
<feature type="transmembrane region" description="Helical" evidence="13">
    <location>
        <begin position="166"/>
        <end position="189"/>
    </location>
</feature>
<dbReference type="GO" id="GO:0005524">
    <property type="term" value="F:ATP binding"/>
    <property type="evidence" value="ECO:0007669"/>
    <property type="project" value="UniProtKB-KW"/>
</dbReference>
<comment type="caution">
    <text evidence="17">The sequence shown here is derived from an EMBL/GenBank/DDBJ whole genome shotgun (WGS) entry which is preliminary data.</text>
</comment>
<dbReference type="GO" id="GO:0008234">
    <property type="term" value="F:cysteine-type peptidase activity"/>
    <property type="evidence" value="ECO:0007669"/>
    <property type="project" value="UniProtKB-KW"/>
</dbReference>
<feature type="domain" description="ABC transporter" evidence="14">
    <location>
        <begin position="488"/>
        <end position="721"/>
    </location>
</feature>
<dbReference type="Pfam" id="PF00005">
    <property type="entry name" value="ABC_tran"/>
    <property type="match status" value="1"/>
</dbReference>
<feature type="transmembrane region" description="Helical" evidence="13">
    <location>
        <begin position="304"/>
        <end position="327"/>
    </location>
</feature>